<accession>A0A6C0IGG0</accession>
<proteinExistence type="predicted"/>
<evidence type="ECO:0008006" key="2">
    <source>
        <dbReference type="Google" id="ProtNLM"/>
    </source>
</evidence>
<sequence>METFQKTVLFCALIVLIFALVIIGVALSNSSSANWPPMIPACPDYWLIDGSGTNTQCINVKDLGTCPKQNGKAHLTMNFNLPAFTGSQGLCNKYKWANNCGVSWDGISYGVSNPCSSSSS</sequence>
<dbReference type="AlphaFoldDB" id="A0A6C0IGG0"/>
<dbReference type="EMBL" id="MN740167">
    <property type="protein sequence ID" value="QHT91615.1"/>
    <property type="molecule type" value="Genomic_DNA"/>
</dbReference>
<reference evidence="1" key="1">
    <citation type="journal article" date="2020" name="Nature">
        <title>Giant virus diversity and host interactions through global metagenomics.</title>
        <authorList>
            <person name="Schulz F."/>
            <person name="Roux S."/>
            <person name="Paez-Espino D."/>
            <person name="Jungbluth S."/>
            <person name="Walsh D.A."/>
            <person name="Denef V.J."/>
            <person name="McMahon K.D."/>
            <person name="Konstantinidis K.T."/>
            <person name="Eloe-Fadrosh E.A."/>
            <person name="Kyrpides N.C."/>
            <person name="Woyke T."/>
        </authorList>
    </citation>
    <scope>NUCLEOTIDE SEQUENCE</scope>
    <source>
        <strain evidence="1">GVMAG-M-3300023184-86</strain>
    </source>
</reference>
<protein>
    <recommendedName>
        <fullName evidence="2">CPW-WPC domain-containing protein</fullName>
    </recommendedName>
</protein>
<organism evidence="1">
    <name type="scientific">viral metagenome</name>
    <dbReference type="NCBI Taxonomy" id="1070528"/>
    <lineage>
        <taxon>unclassified sequences</taxon>
        <taxon>metagenomes</taxon>
        <taxon>organismal metagenomes</taxon>
    </lineage>
</organism>
<name>A0A6C0IGG0_9ZZZZ</name>
<evidence type="ECO:0000313" key="1">
    <source>
        <dbReference type="EMBL" id="QHT91615.1"/>
    </source>
</evidence>